<dbReference type="RefSeq" id="WP_168567823.1">
    <property type="nucleotide sequence ID" value="NZ_CP051167.1"/>
</dbReference>
<dbReference type="PANTHER" id="PTHR30405:SF25">
    <property type="entry name" value="RNA-GUIDED DNA ENDONUCLEASE INSQ-RELATED"/>
    <property type="match status" value="1"/>
</dbReference>
<evidence type="ECO:0000256" key="7">
    <source>
        <dbReference type="ARBA" id="ARBA00023172"/>
    </source>
</evidence>
<evidence type="ECO:0000259" key="9">
    <source>
        <dbReference type="Pfam" id="PF01385"/>
    </source>
</evidence>
<evidence type="ECO:0000256" key="8">
    <source>
        <dbReference type="SAM" id="MobiDB-lite"/>
    </source>
</evidence>
<protein>
    <submittedName>
        <fullName evidence="12">Transposase</fullName>
    </submittedName>
</protein>
<keyword evidence="6" id="KW-0238">DNA-binding</keyword>
<keyword evidence="5" id="KW-0862">Zinc</keyword>
<dbReference type="KEGG" id="oxy:HCG48_02945"/>
<evidence type="ECO:0000259" key="11">
    <source>
        <dbReference type="Pfam" id="PF12323"/>
    </source>
</evidence>
<dbReference type="InterPro" id="IPR051399">
    <property type="entry name" value="RNA-guided_DNA_endo/Transpos"/>
</dbReference>
<feature type="region of interest" description="Disordered" evidence="8">
    <location>
        <begin position="204"/>
        <end position="233"/>
    </location>
</feature>
<feature type="domain" description="Probable transposase IS891/IS1136/IS1341" evidence="9">
    <location>
        <begin position="167"/>
        <end position="263"/>
    </location>
</feature>
<evidence type="ECO:0000313" key="13">
    <source>
        <dbReference type="Proteomes" id="UP000500857"/>
    </source>
</evidence>
<evidence type="ECO:0000256" key="6">
    <source>
        <dbReference type="ARBA" id="ARBA00023125"/>
    </source>
</evidence>
<dbReference type="GO" id="GO:0006310">
    <property type="term" value="P:DNA recombination"/>
    <property type="evidence" value="ECO:0007669"/>
    <property type="project" value="UniProtKB-KW"/>
</dbReference>
<evidence type="ECO:0000256" key="5">
    <source>
        <dbReference type="ARBA" id="ARBA00022833"/>
    </source>
</evidence>
<evidence type="ECO:0000256" key="4">
    <source>
        <dbReference type="ARBA" id="ARBA00022723"/>
    </source>
</evidence>
<organism evidence="12 13">
    <name type="scientific">Oxynema aestuarii AP17</name>
    <dbReference type="NCBI Taxonomy" id="2064643"/>
    <lineage>
        <taxon>Bacteria</taxon>
        <taxon>Bacillati</taxon>
        <taxon>Cyanobacteriota</taxon>
        <taxon>Cyanophyceae</taxon>
        <taxon>Oscillatoriophycideae</taxon>
        <taxon>Oscillatoriales</taxon>
        <taxon>Oscillatoriaceae</taxon>
        <taxon>Oxynema</taxon>
        <taxon>Oxynema aestuarii</taxon>
    </lineage>
</organism>
<dbReference type="InterPro" id="IPR021027">
    <property type="entry name" value="Transposase_put_HTH"/>
</dbReference>
<evidence type="ECO:0000313" key="12">
    <source>
        <dbReference type="EMBL" id="QIZ69666.1"/>
    </source>
</evidence>
<dbReference type="Pfam" id="PF07282">
    <property type="entry name" value="Cas12f1-like_TNB"/>
    <property type="match status" value="1"/>
</dbReference>
<reference evidence="12 13" key="1">
    <citation type="submission" date="2020-04" db="EMBL/GenBank/DDBJ databases">
        <authorList>
            <person name="Basu S."/>
            <person name="Maruthanayagam V."/>
            <person name="Chakraborty S."/>
            <person name="Pramanik A."/>
            <person name="Mukherjee J."/>
            <person name="Brink B."/>
        </authorList>
    </citation>
    <scope>NUCLEOTIDE SEQUENCE [LARGE SCALE GENOMIC DNA]</scope>
    <source>
        <strain evidence="12 13">AP17</strain>
    </source>
</reference>
<dbReference type="NCBIfam" id="NF040570">
    <property type="entry name" value="guided_TnpB"/>
    <property type="match status" value="1"/>
</dbReference>
<keyword evidence="4" id="KW-0479">Metal-binding</keyword>
<sequence>MLKAVKVRLYPNEQQKQSLEQSFGNCRWLWNYGLNLMNQTYQETGKGLSSYDIKKKIPSLKQEHEWLKLTYSQCLQQVCINLGTAFNNFFEKRARYPRFKSKHGKQSIQYPQNVKVLENVLKLPKIGEVKAVVHRPIEGKVKTVTVTKNRCDQYFASILFEDGKPNPDSSTEGKAVGVDLGLNHFAVTSDGSKFDNPRWMAKHERNLKRKQQDLSRKQKGSNNRNKARKKVAKVHNKVARCREDFLHKRSRRIVDENQVICVESPLTPLIKGGTKGGIGMVKNPNLAKAIGQVGWGMFLTMLKYKAEQEGKVYVEVDRFFPSSKTCNVCLNQIDRLSLDVRNWTCSHCGTSHDRDLNAAINLREEGLRLLTCGTRGQAYCRDVRPNRRGRQKSTIGQSVG</sequence>
<keyword evidence="13" id="KW-1185">Reference proteome</keyword>
<gene>
    <name evidence="12" type="ORF">HCG48_02945</name>
</gene>
<dbReference type="GO" id="GO:0046872">
    <property type="term" value="F:metal ion binding"/>
    <property type="evidence" value="ECO:0007669"/>
    <property type="project" value="UniProtKB-KW"/>
</dbReference>
<comment type="similarity">
    <text evidence="1">In the C-terminal section; belongs to the transposase 35 family.</text>
</comment>
<dbReference type="Pfam" id="PF12323">
    <property type="entry name" value="HTH_OrfB_IS605"/>
    <property type="match status" value="1"/>
</dbReference>
<evidence type="ECO:0000256" key="3">
    <source>
        <dbReference type="ARBA" id="ARBA00022578"/>
    </source>
</evidence>
<dbReference type="GO" id="GO:0003677">
    <property type="term" value="F:DNA binding"/>
    <property type="evidence" value="ECO:0007669"/>
    <property type="project" value="UniProtKB-KW"/>
</dbReference>
<feature type="domain" description="Cas12f1-like TNB" evidence="10">
    <location>
        <begin position="295"/>
        <end position="362"/>
    </location>
</feature>
<proteinExistence type="inferred from homology"/>
<comment type="similarity">
    <text evidence="2">In the N-terminal section; belongs to the transposase 2 family.</text>
</comment>
<name>A0A6H1TTX9_9CYAN</name>
<dbReference type="GO" id="GO:0032196">
    <property type="term" value="P:transposition"/>
    <property type="evidence" value="ECO:0007669"/>
    <property type="project" value="UniProtKB-KW"/>
</dbReference>
<dbReference type="AlphaFoldDB" id="A0A6H1TTX9"/>
<accession>A0A6H1TTX9</accession>
<dbReference type="EMBL" id="CP051167">
    <property type="protein sequence ID" value="QIZ69666.1"/>
    <property type="molecule type" value="Genomic_DNA"/>
</dbReference>
<dbReference type="Proteomes" id="UP000500857">
    <property type="component" value="Chromosome"/>
</dbReference>
<dbReference type="InterPro" id="IPR001959">
    <property type="entry name" value="Transposase"/>
</dbReference>
<dbReference type="InterPro" id="IPR010095">
    <property type="entry name" value="Cas12f1-like_TNB"/>
</dbReference>
<evidence type="ECO:0000256" key="2">
    <source>
        <dbReference type="ARBA" id="ARBA00011044"/>
    </source>
</evidence>
<feature type="domain" description="Transposase putative helix-turn-helix" evidence="11">
    <location>
        <begin position="1"/>
        <end position="46"/>
    </location>
</feature>
<keyword evidence="7" id="KW-0233">DNA recombination</keyword>
<dbReference type="Pfam" id="PF01385">
    <property type="entry name" value="OrfB_IS605"/>
    <property type="match status" value="1"/>
</dbReference>
<feature type="compositionally biased region" description="Basic and acidic residues" evidence="8">
    <location>
        <begin position="204"/>
        <end position="216"/>
    </location>
</feature>
<evidence type="ECO:0000256" key="1">
    <source>
        <dbReference type="ARBA" id="ARBA00008761"/>
    </source>
</evidence>
<dbReference type="PANTHER" id="PTHR30405">
    <property type="entry name" value="TRANSPOSASE"/>
    <property type="match status" value="1"/>
</dbReference>
<evidence type="ECO:0000259" key="10">
    <source>
        <dbReference type="Pfam" id="PF07282"/>
    </source>
</evidence>
<keyword evidence="3" id="KW-0815">Transposition</keyword>